<dbReference type="EMBL" id="JBANQN010000002">
    <property type="protein sequence ID" value="KAK6797418.1"/>
    <property type="molecule type" value="Genomic_DNA"/>
</dbReference>
<gene>
    <name evidence="1" type="ORF">RDI58_005120</name>
</gene>
<sequence length="69" mass="8397">MSLITEEIRASATEFYIRNDICQEKSKFLFNINEPPKWSSPYARHVRMWLCKRHWLCLAQIREKNRAQI</sequence>
<protein>
    <submittedName>
        <fullName evidence="1">Uncharacterized protein</fullName>
    </submittedName>
</protein>
<dbReference type="Proteomes" id="UP001371456">
    <property type="component" value="Unassembled WGS sequence"/>
</dbReference>
<proteinExistence type="predicted"/>
<comment type="caution">
    <text evidence="1">The sequence shown here is derived from an EMBL/GenBank/DDBJ whole genome shotgun (WGS) entry which is preliminary data.</text>
</comment>
<evidence type="ECO:0000313" key="2">
    <source>
        <dbReference type="Proteomes" id="UP001371456"/>
    </source>
</evidence>
<keyword evidence="2" id="KW-1185">Reference proteome</keyword>
<name>A0AAN8TYU7_SOLBU</name>
<accession>A0AAN8TYU7</accession>
<organism evidence="1 2">
    <name type="scientific">Solanum bulbocastanum</name>
    <name type="common">Wild potato</name>
    <dbReference type="NCBI Taxonomy" id="147425"/>
    <lineage>
        <taxon>Eukaryota</taxon>
        <taxon>Viridiplantae</taxon>
        <taxon>Streptophyta</taxon>
        <taxon>Embryophyta</taxon>
        <taxon>Tracheophyta</taxon>
        <taxon>Spermatophyta</taxon>
        <taxon>Magnoliopsida</taxon>
        <taxon>eudicotyledons</taxon>
        <taxon>Gunneridae</taxon>
        <taxon>Pentapetalae</taxon>
        <taxon>asterids</taxon>
        <taxon>lamiids</taxon>
        <taxon>Solanales</taxon>
        <taxon>Solanaceae</taxon>
        <taxon>Solanoideae</taxon>
        <taxon>Solaneae</taxon>
        <taxon>Solanum</taxon>
    </lineage>
</organism>
<evidence type="ECO:0000313" key="1">
    <source>
        <dbReference type="EMBL" id="KAK6797418.1"/>
    </source>
</evidence>
<reference evidence="1 2" key="1">
    <citation type="submission" date="2024-02" db="EMBL/GenBank/DDBJ databases">
        <title>de novo genome assembly of Solanum bulbocastanum strain 11H21.</title>
        <authorList>
            <person name="Hosaka A.J."/>
        </authorList>
    </citation>
    <scope>NUCLEOTIDE SEQUENCE [LARGE SCALE GENOMIC DNA]</scope>
    <source>
        <tissue evidence="1">Young leaves</tissue>
    </source>
</reference>
<dbReference type="AlphaFoldDB" id="A0AAN8TYU7"/>